<feature type="domain" description="Glycosyl transferase family 1" evidence="1">
    <location>
        <begin position="179"/>
        <end position="300"/>
    </location>
</feature>
<dbReference type="Pfam" id="PF00534">
    <property type="entry name" value="Glycos_transf_1"/>
    <property type="match status" value="1"/>
</dbReference>
<evidence type="ECO:0000313" key="3">
    <source>
        <dbReference type="Proteomes" id="UP000594707"/>
    </source>
</evidence>
<dbReference type="GO" id="GO:0016757">
    <property type="term" value="F:glycosyltransferase activity"/>
    <property type="evidence" value="ECO:0007669"/>
    <property type="project" value="InterPro"/>
</dbReference>
<protein>
    <submittedName>
        <fullName evidence="2">Glycosyltransferase family 4 protein</fullName>
    </submittedName>
</protein>
<organism evidence="2 3">
    <name type="scientific">Campylobacter concisus</name>
    <dbReference type="NCBI Taxonomy" id="199"/>
    <lineage>
        <taxon>Bacteria</taxon>
        <taxon>Pseudomonadati</taxon>
        <taxon>Campylobacterota</taxon>
        <taxon>Epsilonproteobacteria</taxon>
        <taxon>Campylobacterales</taxon>
        <taxon>Campylobacteraceae</taxon>
        <taxon>Campylobacter</taxon>
    </lineage>
</organism>
<evidence type="ECO:0000259" key="1">
    <source>
        <dbReference type="Pfam" id="PF00534"/>
    </source>
</evidence>
<keyword evidence="2" id="KW-0808">Transferase</keyword>
<dbReference type="Gene3D" id="3.40.50.2000">
    <property type="entry name" value="Glycogen Phosphorylase B"/>
    <property type="match status" value="2"/>
</dbReference>
<dbReference type="AlphaFoldDB" id="A0A7S9RQM9"/>
<evidence type="ECO:0000313" key="2">
    <source>
        <dbReference type="EMBL" id="QPH96120.1"/>
    </source>
</evidence>
<dbReference type="RefSeq" id="WP_107856569.1">
    <property type="nucleotide sequence ID" value="NZ_CP060705.1"/>
</dbReference>
<dbReference type="EMBL" id="CP060705">
    <property type="protein sequence ID" value="QPH96120.1"/>
    <property type="molecule type" value="Genomic_DNA"/>
</dbReference>
<gene>
    <name evidence="2" type="ORF">CVT08_02175</name>
</gene>
<dbReference type="PANTHER" id="PTHR12526:SF630">
    <property type="entry name" value="GLYCOSYLTRANSFERASE"/>
    <property type="match status" value="1"/>
</dbReference>
<reference evidence="2 3" key="1">
    <citation type="journal article" date="2018" name="Emerg. Microbes Infect.">
        <title>Genomic analysis of oral Campylobacter concisus strains identified a potential bacterial molecular marker associated with active Crohn's disease.</title>
        <authorList>
            <person name="Liu F."/>
            <person name="Ma R."/>
            <person name="Tay C.Y.A."/>
            <person name="Octavia S."/>
            <person name="Lan R."/>
            <person name="Chung H.K.L."/>
            <person name="Riordan S.M."/>
            <person name="Grimm M.C."/>
            <person name="Leong R.W."/>
            <person name="Tanaka M.M."/>
            <person name="Connor S."/>
            <person name="Zhang L."/>
        </authorList>
    </citation>
    <scope>NUCLEOTIDE SEQUENCE [LARGE SCALE GENOMIC DNA]</scope>
    <source>
        <strain evidence="2 3">P13UCO-S1</strain>
    </source>
</reference>
<dbReference type="SUPFAM" id="SSF53756">
    <property type="entry name" value="UDP-Glycosyltransferase/glycogen phosphorylase"/>
    <property type="match status" value="1"/>
</dbReference>
<sequence>MHKKTVIHQLSLVGIGGVQQSFVPYFKMALQKSEFDHQIYGTYSLDDYFKEIGCYYKNISSSIFNKLKFIYFLYSKGYIVHFYNNIGSHSLHRILNSLPLSNIILHERGVAWNLKDEDIHVYRDNANKANLLLANSNASKTMMIERFGVDANKIHVLYNGFLSGDMILNNSAFATNDINKFKVGYIGRLDTPKGVHTFIEVAKKLPQYEFFIAGNGPWELLLKDMADKRDNIFFVGRVKNPLDFINSMDLIIVPSIREPLGNTIIEAGFCKKPVIASCVDGISEIIDDGISGVLIEPKKEISIRQIPINSVPMPEYVVNPKTKKLQQPKEIEPDELANHINNLEQDYALRQKYGNALYDSVVDKFNIEKYFSELEKIYKNINS</sequence>
<dbReference type="PANTHER" id="PTHR12526">
    <property type="entry name" value="GLYCOSYLTRANSFERASE"/>
    <property type="match status" value="1"/>
</dbReference>
<dbReference type="CDD" id="cd03801">
    <property type="entry name" value="GT4_PimA-like"/>
    <property type="match status" value="1"/>
</dbReference>
<proteinExistence type="predicted"/>
<dbReference type="Proteomes" id="UP000594707">
    <property type="component" value="Chromosome"/>
</dbReference>
<accession>A0A7S9RQM9</accession>
<dbReference type="InterPro" id="IPR001296">
    <property type="entry name" value="Glyco_trans_1"/>
</dbReference>
<name>A0A7S9RQM9_9BACT</name>